<feature type="compositionally biased region" description="Polar residues" evidence="1">
    <location>
        <begin position="197"/>
        <end position="214"/>
    </location>
</feature>
<feature type="compositionally biased region" description="Basic residues" evidence="1">
    <location>
        <begin position="391"/>
        <end position="407"/>
    </location>
</feature>
<feature type="region of interest" description="Disordered" evidence="1">
    <location>
        <begin position="168"/>
        <end position="269"/>
    </location>
</feature>
<dbReference type="OrthoDB" id="3058629at2759"/>
<name>A0A9P6CHN7_9AGAR</name>
<feature type="compositionally biased region" description="Polar residues" evidence="1">
    <location>
        <begin position="569"/>
        <end position="588"/>
    </location>
</feature>
<feature type="compositionally biased region" description="Basic residues" evidence="1">
    <location>
        <begin position="608"/>
        <end position="617"/>
    </location>
</feature>
<protein>
    <submittedName>
        <fullName evidence="2">Uncharacterized protein</fullName>
    </submittedName>
</protein>
<feature type="compositionally biased region" description="Polar residues" evidence="1">
    <location>
        <begin position="798"/>
        <end position="816"/>
    </location>
</feature>
<sequence>MRESRMLAPIKDPIRDGVDDDDDDDWCYGANAGGLVFWFGKYKDYKLHQVPLHYIDWCRDNLTKSVKIQGAISLYLNGVTDFTKKHYSDFIVPFGNKHQGQTIAQCRDKPWFEWLTQIQDLRDKYPYFLRAVDLWLDNPGHQEVHRDIGELLDASKYKDDLELINGLELDDEEETQADIDFLDDSSLVEGTEDDGNHSYQPEVETNSGVNTSFETGLHDGGENEEGTEADTSLEAPVSDTSEPEEVETRSHRKRVRRPSPTISERAPSLPRRVIKSKFIREAQYSDDSDYSDDMESFINDGPIEYEDAVETASDPLPQKEEVKWGRRRITKKDGKVSQAGSSSYTPHSIADQHSKPRKSQRGCKRVANSAFSSDNSDPPEVHLISNISKSPSKKTPTKKNKGTRAKRNCSEDEKSPQIGPFSRTLRPTTIQSAKTRKTRFAPLVDADNASDSDGTYLPEVRHLSSPSKPQPKKTPKRGNGSPRRATQILSSSRRAQKHREAGQSDDGSVLILLEESPRAVRRRTRNSANKDILDSADSYQRESESDEDGDAQEDEESNHGGNEIDDVSTEVSAKFSTSNGNVSGSSYSKHTRRLLYPSPPLTDVVSKWQKKEKKKRREKDMKDFVVPDDEIVDESDDFEDTSVPEYSINPHTPERTNASKYTARASSRKATSPAKAAVQNQTPVHRCYVELPPSRHRSSNKISPNKMVTTRTGTLKRLRKIVTSSTEDESGEPKRPRLSPINLTRRYKSGPVQSDEETVDGSVDGEIVIRGSSLGLSSYSPSKNHERLSPSKPIVRKTATQTKDSDDVFNTSYKQK</sequence>
<feature type="compositionally biased region" description="Acidic residues" evidence="1">
    <location>
        <begin position="626"/>
        <end position="642"/>
    </location>
</feature>
<feature type="compositionally biased region" description="Acidic residues" evidence="1">
    <location>
        <begin position="168"/>
        <end position="183"/>
    </location>
</feature>
<feature type="compositionally biased region" description="Acidic residues" evidence="1">
    <location>
        <begin position="284"/>
        <end position="295"/>
    </location>
</feature>
<feature type="compositionally biased region" description="Low complexity" evidence="1">
    <location>
        <begin position="771"/>
        <end position="782"/>
    </location>
</feature>
<dbReference type="AlphaFoldDB" id="A0A9P6CHN7"/>
<proteinExistence type="predicted"/>
<feature type="region of interest" description="Disordered" evidence="1">
    <location>
        <begin position="284"/>
        <end position="816"/>
    </location>
</feature>
<comment type="caution">
    <text evidence="2">The sequence shown here is derived from an EMBL/GenBank/DDBJ whole genome shotgun (WGS) entry which is preliminary data.</text>
</comment>
<evidence type="ECO:0000256" key="1">
    <source>
        <dbReference type="SAM" id="MobiDB-lite"/>
    </source>
</evidence>
<accession>A0A9P6CHN7</accession>
<feature type="compositionally biased region" description="Basic residues" evidence="1">
    <location>
        <begin position="355"/>
        <end position="364"/>
    </location>
</feature>
<feature type="compositionally biased region" description="Polar residues" evidence="1">
    <location>
        <begin position="655"/>
        <end position="670"/>
    </location>
</feature>
<keyword evidence="3" id="KW-1185">Reference proteome</keyword>
<evidence type="ECO:0000313" key="2">
    <source>
        <dbReference type="EMBL" id="KAF9462490.1"/>
    </source>
</evidence>
<organism evidence="2 3">
    <name type="scientific">Collybia nuda</name>
    <dbReference type="NCBI Taxonomy" id="64659"/>
    <lineage>
        <taxon>Eukaryota</taxon>
        <taxon>Fungi</taxon>
        <taxon>Dikarya</taxon>
        <taxon>Basidiomycota</taxon>
        <taxon>Agaricomycotina</taxon>
        <taxon>Agaricomycetes</taxon>
        <taxon>Agaricomycetidae</taxon>
        <taxon>Agaricales</taxon>
        <taxon>Tricholomatineae</taxon>
        <taxon>Clitocybaceae</taxon>
        <taxon>Collybia</taxon>
    </lineage>
</organism>
<dbReference type="Proteomes" id="UP000807353">
    <property type="component" value="Unassembled WGS sequence"/>
</dbReference>
<dbReference type="EMBL" id="MU150271">
    <property type="protein sequence ID" value="KAF9462490.1"/>
    <property type="molecule type" value="Genomic_DNA"/>
</dbReference>
<evidence type="ECO:0000313" key="3">
    <source>
        <dbReference type="Proteomes" id="UP000807353"/>
    </source>
</evidence>
<feature type="compositionally biased region" description="Acidic residues" evidence="1">
    <location>
        <begin position="544"/>
        <end position="556"/>
    </location>
</feature>
<reference evidence="2" key="1">
    <citation type="submission" date="2020-11" db="EMBL/GenBank/DDBJ databases">
        <authorList>
            <consortium name="DOE Joint Genome Institute"/>
            <person name="Ahrendt S."/>
            <person name="Riley R."/>
            <person name="Andreopoulos W."/>
            <person name="Labutti K."/>
            <person name="Pangilinan J."/>
            <person name="Ruiz-Duenas F.J."/>
            <person name="Barrasa J.M."/>
            <person name="Sanchez-Garcia M."/>
            <person name="Camarero S."/>
            <person name="Miyauchi S."/>
            <person name="Serrano A."/>
            <person name="Linde D."/>
            <person name="Babiker R."/>
            <person name="Drula E."/>
            <person name="Ayuso-Fernandez I."/>
            <person name="Pacheco R."/>
            <person name="Padilla G."/>
            <person name="Ferreira P."/>
            <person name="Barriuso J."/>
            <person name="Kellner H."/>
            <person name="Castanera R."/>
            <person name="Alfaro M."/>
            <person name="Ramirez L."/>
            <person name="Pisabarro A.G."/>
            <person name="Kuo A."/>
            <person name="Tritt A."/>
            <person name="Lipzen A."/>
            <person name="He G."/>
            <person name="Yan M."/>
            <person name="Ng V."/>
            <person name="Cullen D."/>
            <person name="Martin F."/>
            <person name="Rosso M.-N."/>
            <person name="Henrissat B."/>
            <person name="Hibbett D."/>
            <person name="Martinez A.T."/>
            <person name="Grigoriev I.V."/>
        </authorList>
    </citation>
    <scope>NUCLEOTIDE SEQUENCE</scope>
    <source>
        <strain evidence="2">CBS 247.69</strain>
    </source>
</reference>
<gene>
    <name evidence="2" type="ORF">BDZ94DRAFT_1322499</name>
</gene>